<reference evidence="5 6" key="1">
    <citation type="submission" date="2019-08" db="EMBL/GenBank/DDBJ databases">
        <authorList>
            <person name="Peeters C."/>
        </authorList>
    </citation>
    <scope>NUCLEOTIDE SEQUENCE [LARGE SCALE GENOMIC DNA]</scope>
    <source>
        <strain evidence="5 6">LMG 30175</strain>
    </source>
</reference>
<dbReference type="SMART" id="SM00825">
    <property type="entry name" value="PKS_KS"/>
    <property type="match status" value="1"/>
</dbReference>
<dbReference type="InterPro" id="IPR014031">
    <property type="entry name" value="Ketoacyl_synth_C"/>
</dbReference>
<evidence type="ECO:0000256" key="1">
    <source>
        <dbReference type="ARBA" id="ARBA00008467"/>
    </source>
</evidence>
<dbReference type="InterPro" id="IPR020841">
    <property type="entry name" value="PKS_Beta-ketoAc_synthase_dom"/>
</dbReference>
<dbReference type="Pfam" id="PF02801">
    <property type="entry name" value="Ketoacyl-synt_C"/>
    <property type="match status" value="1"/>
</dbReference>
<name>A0A5E4S6N7_9BURK</name>
<dbReference type="CDD" id="cd00834">
    <property type="entry name" value="KAS_I_II"/>
    <property type="match status" value="1"/>
</dbReference>
<dbReference type="EMBL" id="CABPRZ010000002">
    <property type="protein sequence ID" value="VVD71307.1"/>
    <property type="molecule type" value="Genomic_DNA"/>
</dbReference>
<keyword evidence="2 3" id="KW-0808">Transferase</keyword>
<evidence type="ECO:0000256" key="2">
    <source>
        <dbReference type="ARBA" id="ARBA00022679"/>
    </source>
</evidence>
<dbReference type="PROSITE" id="PS00606">
    <property type="entry name" value="KS3_1"/>
    <property type="match status" value="1"/>
</dbReference>
<comment type="similarity">
    <text evidence="1 3">Belongs to the thiolase-like superfamily. Beta-ketoacyl-ACP synthases family.</text>
</comment>
<dbReference type="GO" id="GO:0004315">
    <property type="term" value="F:3-oxoacyl-[acyl-carrier-protein] synthase activity"/>
    <property type="evidence" value="ECO:0007669"/>
    <property type="project" value="InterPro"/>
</dbReference>
<evidence type="ECO:0000313" key="5">
    <source>
        <dbReference type="EMBL" id="VVD71307.1"/>
    </source>
</evidence>
<dbReference type="NCBIfam" id="NF006618">
    <property type="entry name" value="PRK09185.1"/>
    <property type="match status" value="1"/>
</dbReference>
<protein>
    <submittedName>
        <fullName evidence="5">3-oxoacyl-ACP synthase</fullName>
    </submittedName>
</protein>
<dbReference type="InterPro" id="IPR016039">
    <property type="entry name" value="Thiolase-like"/>
</dbReference>
<evidence type="ECO:0000313" key="6">
    <source>
        <dbReference type="Proteomes" id="UP000414233"/>
    </source>
</evidence>
<dbReference type="GO" id="GO:0005829">
    <property type="term" value="C:cytosol"/>
    <property type="evidence" value="ECO:0007669"/>
    <property type="project" value="TreeGrafter"/>
</dbReference>
<proteinExistence type="inferred from homology"/>
<keyword evidence="6" id="KW-1185">Reference proteome</keyword>
<dbReference type="PANTHER" id="PTHR11712:SF320">
    <property type="entry name" value="BETA-KETOACYL SYNTHASE"/>
    <property type="match status" value="1"/>
</dbReference>
<feature type="domain" description="Ketosynthase family 3 (KS3)" evidence="4">
    <location>
        <begin position="1"/>
        <end position="394"/>
    </location>
</feature>
<dbReference type="Pfam" id="PF00109">
    <property type="entry name" value="ketoacyl-synt"/>
    <property type="match status" value="1"/>
</dbReference>
<dbReference type="RefSeq" id="WP_150695540.1">
    <property type="nucleotide sequence ID" value="NZ_CABPRZ010000002.1"/>
</dbReference>
<dbReference type="InterPro" id="IPR000794">
    <property type="entry name" value="Beta-ketoacyl_synthase"/>
</dbReference>
<organism evidence="5 6">
    <name type="scientific">Pandoraea terrae</name>
    <dbReference type="NCBI Taxonomy" id="1537710"/>
    <lineage>
        <taxon>Bacteria</taxon>
        <taxon>Pseudomonadati</taxon>
        <taxon>Pseudomonadota</taxon>
        <taxon>Betaproteobacteria</taxon>
        <taxon>Burkholderiales</taxon>
        <taxon>Burkholderiaceae</taxon>
        <taxon>Pandoraea</taxon>
    </lineage>
</organism>
<dbReference type="InterPro" id="IPR018201">
    <property type="entry name" value="Ketoacyl_synth_AS"/>
</dbReference>
<gene>
    <name evidence="5" type="ORF">PTE30175_00582</name>
</gene>
<evidence type="ECO:0000256" key="3">
    <source>
        <dbReference type="RuleBase" id="RU003694"/>
    </source>
</evidence>
<dbReference type="AlphaFoldDB" id="A0A5E4S6N7"/>
<dbReference type="GO" id="GO:0006633">
    <property type="term" value="P:fatty acid biosynthetic process"/>
    <property type="evidence" value="ECO:0007669"/>
    <property type="project" value="InterPro"/>
</dbReference>
<dbReference type="OrthoDB" id="9808669at2"/>
<dbReference type="PROSITE" id="PS52004">
    <property type="entry name" value="KS3_2"/>
    <property type="match status" value="1"/>
</dbReference>
<evidence type="ECO:0000259" key="4">
    <source>
        <dbReference type="PROSITE" id="PS52004"/>
    </source>
</evidence>
<dbReference type="InterPro" id="IPR014030">
    <property type="entry name" value="Ketoacyl_synth_N"/>
</dbReference>
<sequence>MQALHLSAFSATSALGIGLTASLDALAANRSGLVPCAFETVRLAAYVGEVPALADVRLPAALADYDCRNNRLALFGLAQDGVADAVRSAAQRYGAGRVGVFLGTSTGGILETEQAYRQRDASGAFVRPPSYRGSHTPYALAEVVSRHLGLAGPSFVVSAACASSAKVFASAARLIEAGIIDAALVGGVDSLCLTTLYGFNSLELLSPEPCRPYSAARRGISIGEAAAFALLERPAAELPPDAVLLGGVGESSDAYHMSSPQPEGRGAEVAMQAALASAGLTPRQVDYLNLHGTATSNNDAAEGLAVTRLFGNGVPVSSTKGATGHTLGAAGALEVVIGALALRHGLIPGSPGSDPIDDTFDLDYVLTPRRQTLNVVMSNSFGFGGSNASVVLRRAVMQGDA</sequence>
<dbReference type="SUPFAM" id="SSF53901">
    <property type="entry name" value="Thiolase-like"/>
    <property type="match status" value="2"/>
</dbReference>
<accession>A0A5E4S6N7</accession>
<dbReference type="PANTHER" id="PTHR11712">
    <property type="entry name" value="POLYKETIDE SYNTHASE-RELATED"/>
    <property type="match status" value="1"/>
</dbReference>
<dbReference type="Proteomes" id="UP000414233">
    <property type="component" value="Unassembled WGS sequence"/>
</dbReference>
<dbReference type="Gene3D" id="3.40.47.10">
    <property type="match status" value="1"/>
</dbReference>